<dbReference type="SUPFAM" id="SSF53955">
    <property type="entry name" value="Lysozyme-like"/>
    <property type="match status" value="1"/>
</dbReference>
<evidence type="ECO:0000256" key="1">
    <source>
        <dbReference type="SAM" id="MobiDB-lite"/>
    </source>
</evidence>
<gene>
    <name evidence="4" type="ORF">ACFO0C_11155</name>
</gene>
<dbReference type="Proteomes" id="UP001595867">
    <property type="component" value="Unassembled WGS sequence"/>
</dbReference>
<accession>A0ABV8IUK7</accession>
<feature type="region of interest" description="Disordered" evidence="1">
    <location>
        <begin position="415"/>
        <end position="445"/>
    </location>
</feature>
<dbReference type="EMBL" id="JBHSBL010000012">
    <property type="protein sequence ID" value="MFC4065490.1"/>
    <property type="molecule type" value="Genomic_DNA"/>
</dbReference>
<feature type="chain" id="PRO_5047263954" description="Golvesin/Xly CBD-like domain-containing protein" evidence="2">
    <location>
        <begin position="35"/>
        <end position="1586"/>
    </location>
</feature>
<dbReference type="PANTHER" id="PTHR37981:SF1">
    <property type="entry name" value="SGNH HYDROLASE-TYPE ESTERASE DOMAIN-CONTAINING PROTEIN"/>
    <property type="match status" value="1"/>
</dbReference>
<dbReference type="RefSeq" id="WP_378066514.1">
    <property type="nucleotide sequence ID" value="NZ_JBHSBL010000012.1"/>
</dbReference>
<sequence>MHTKHTGILRRAGAVGLTLSLAAAVVGVPIPAAAAPPAAPAPTPDPAVTIDLRDDPEKNTVDPSVRDKVLRPGWKKSSDVAWTLNGDASGLHVLAATARTGYTWETVTTLAEPGFDADSWIGNACLTGSGRRLVVVYAPRTFTNKPDLFDRGGFTATVDLTSGKVTKLAVQTSLAYYNPGCGAAETAVLSQYGGERVDDPNQPVQSRMFTLDAAKGKLSAPIVLETELSSPVPVGDKVVAAGGSGLVEVDRSAKIKRLADTDGVAFRLVPDASGNVTFMDSAEDLVRVKRLPRRSGAKPAKLAEGPEAEIGLARGSGGRSFVTGTTTHIAALPSGVRRLSVPASSEVSATGDLALTRVRSAGTEDPRLRQPDPSAAEPARIDAVAPATGSALQFDVVTTEEATATAAENAAAAKGLEPSPALGSAAPQARVASAGSPSEASEGVDERYCAVARNDPQNQAIQPKPRQVEWAVDQVITGSLDLRREANWKNLGMPAYTLRQYFPRIELVTGGRIPAQIMLGVIAQESNMWQAARYALPGVTANPLIGNFYGRDIYNSTGDDDWDIHWADSDCGYGLTQVTDGMRLAGKEKTDDAGNKVETSLDYQVQRAVALDFAANVAAGARILQDKWNQTYQAGLKVHDANPAHLENWFFALWAYNSGMYQKKATGEPWGVGWLNNPINPRYDPQRKAFLEITYDDARTPQKWPYPEKILGWAGHPITSAESPTTDVAGYRAAWWSTTDARFKAKPDRKVFCNVSNDCDPNASVKPNDPDVQNEPAGPCLHKNASGLYDLRCWYHEPVAWKGPAGDGCASDICGAIGQACGTCGNEVLRFDPGYAYQDDGTSFPPKCDTSGLLPGAKVIDNIEKTVPLVRPCARDWTDGGDFSLNFASDSSGLYPSKVDLHQIGAGFGAHFWRGHTRQPGHLGGKLKVSGTWKLAESMTGWTRIQVSVPDHGAWSQQARYVIDLGNGQTRYRVVNQTWQQNRWVDLGVFPLSGRASVTLTNETPDGMGSDSIVFDAVAFTPTSKPAAQYVALGDSYSSGEGTAPYDRNSDVKRGNGGPTDNNACHRSTTGAYPRQIKLPGSDQTIEQQAAAGQASFAFLACSGATTTAVATEAVNNPPAASDSAGHTDWGSARFQHGEMTQVDQGYLDVDTTHVTISIGGNDARFAEVLRGCILRLADGCELDDYKLTRNNDKVDPEALNVYETKLIRDWLPAKLKATYRAIHRRAPNAKIVVVGYPQMRPDEEANGTCWGMSGVTGVFLNELTHHLTAATMKAVSEIHDEGVDIRYINSTLRWRIVEDDESKHWACQNILSGEDDARWTEAVLGKSEDGSGDSDPGAGSWHPNSTGQQQMAYMVNSVLRGDSPLETIKQRIIDYVDTRRGDRWTITDAQAADAAQRCLDLTRRGGMFDDPCMKIAIFFPTIADAASATRNDDAGLKRYPAWVVQNFASNEEKEKSWARGWLNEPRFGQTTCPTPRPAGSDGFPMECDEFPFFASEQGVAWAFHTGGEDAPISTQLGLTLKTENGQEGAVLNGLSKKKECNVKSAIWNTQAWPGFVPELYANGTPFLTVPLVADVHQTNKSFYIC</sequence>
<dbReference type="InterPro" id="IPR037460">
    <property type="entry name" value="SEST-like"/>
</dbReference>
<dbReference type="Pfam" id="PF25275">
    <property type="entry name" value="Golvesin_C"/>
    <property type="match status" value="1"/>
</dbReference>
<evidence type="ECO:0000256" key="2">
    <source>
        <dbReference type="SAM" id="SignalP"/>
    </source>
</evidence>
<feature type="compositionally biased region" description="Low complexity" evidence="1">
    <location>
        <begin position="432"/>
        <end position="441"/>
    </location>
</feature>
<organism evidence="4 5">
    <name type="scientific">Actinoplanes subglobosus</name>
    <dbReference type="NCBI Taxonomy" id="1547892"/>
    <lineage>
        <taxon>Bacteria</taxon>
        <taxon>Bacillati</taxon>
        <taxon>Actinomycetota</taxon>
        <taxon>Actinomycetes</taxon>
        <taxon>Micromonosporales</taxon>
        <taxon>Micromonosporaceae</taxon>
        <taxon>Actinoplanes</taxon>
    </lineage>
</organism>
<dbReference type="PANTHER" id="PTHR37981">
    <property type="entry name" value="LIPASE 2"/>
    <property type="match status" value="1"/>
</dbReference>
<dbReference type="CDD" id="cd01823">
    <property type="entry name" value="SEST_like"/>
    <property type="match status" value="1"/>
</dbReference>
<feature type="region of interest" description="Disordered" evidence="1">
    <location>
        <begin position="354"/>
        <end position="379"/>
    </location>
</feature>
<proteinExistence type="predicted"/>
<evidence type="ECO:0000313" key="4">
    <source>
        <dbReference type="EMBL" id="MFC4065490.1"/>
    </source>
</evidence>
<protein>
    <recommendedName>
        <fullName evidence="3">Golvesin/Xly CBD-like domain-containing protein</fullName>
    </recommendedName>
</protein>
<feature type="region of interest" description="Disordered" evidence="1">
    <location>
        <begin position="34"/>
        <end position="62"/>
    </location>
</feature>
<reference evidence="5" key="1">
    <citation type="journal article" date="2019" name="Int. J. Syst. Evol. Microbiol.">
        <title>The Global Catalogue of Microorganisms (GCM) 10K type strain sequencing project: providing services to taxonomists for standard genome sequencing and annotation.</title>
        <authorList>
            <consortium name="The Broad Institute Genomics Platform"/>
            <consortium name="The Broad Institute Genome Sequencing Center for Infectious Disease"/>
            <person name="Wu L."/>
            <person name="Ma J."/>
        </authorList>
    </citation>
    <scope>NUCLEOTIDE SEQUENCE [LARGE SCALE GENOMIC DNA]</scope>
    <source>
        <strain evidence="5">TBRC 5832</strain>
    </source>
</reference>
<feature type="compositionally biased region" description="Polar residues" evidence="1">
    <location>
        <begin position="1059"/>
        <end position="1069"/>
    </location>
</feature>
<name>A0ABV8IUK7_9ACTN</name>
<dbReference type="Gene3D" id="1.10.530.10">
    <property type="match status" value="1"/>
</dbReference>
<dbReference type="InterPro" id="IPR023346">
    <property type="entry name" value="Lysozyme-like_dom_sf"/>
</dbReference>
<keyword evidence="2" id="KW-0732">Signal</keyword>
<comment type="caution">
    <text evidence="4">The sequence shown here is derived from an EMBL/GenBank/DDBJ whole genome shotgun (WGS) entry which is preliminary data.</text>
</comment>
<feature type="domain" description="Golvesin/Xly CBD-like" evidence="3">
    <location>
        <begin position="930"/>
        <end position="1021"/>
    </location>
</feature>
<evidence type="ECO:0000313" key="5">
    <source>
        <dbReference type="Proteomes" id="UP001595867"/>
    </source>
</evidence>
<dbReference type="SUPFAM" id="SSF52266">
    <property type="entry name" value="SGNH hydrolase"/>
    <property type="match status" value="1"/>
</dbReference>
<dbReference type="InterPro" id="IPR033803">
    <property type="entry name" value="CBD-like_Golvesin-Xly"/>
</dbReference>
<feature type="region of interest" description="Disordered" evidence="1">
    <location>
        <begin position="1039"/>
        <end position="1069"/>
    </location>
</feature>
<dbReference type="InterPro" id="IPR036514">
    <property type="entry name" value="SGNH_hydro_sf"/>
</dbReference>
<feature type="compositionally biased region" description="Basic and acidic residues" evidence="1">
    <location>
        <begin position="51"/>
        <end position="62"/>
    </location>
</feature>
<feature type="region of interest" description="Disordered" evidence="1">
    <location>
        <begin position="1326"/>
        <end position="1347"/>
    </location>
</feature>
<dbReference type="Gene3D" id="3.40.50.1110">
    <property type="entry name" value="SGNH hydrolase"/>
    <property type="match status" value="1"/>
</dbReference>
<evidence type="ECO:0000259" key="3">
    <source>
        <dbReference type="Pfam" id="PF25275"/>
    </source>
</evidence>
<feature type="signal peptide" evidence="2">
    <location>
        <begin position="1"/>
        <end position="34"/>
    </location>
</feature>
<keyword evidence="5" id="KW-1185">Reference proteome</keyword>